<keyword evidence="2" id="KW-1185">Reference proteome</keyword>
<evidence type="ECO:0000313" key="1">
    <source>
        <dbReference type="EMBL" id="KAF6809811.1"/>
    </source>
</evidence>
<protein>
    <submittedName>
        <fullName evidence="1">Uncharacterized protein</fullName>
    </submittedName>
</protein>
<reference evidence="1" key="1">
    <citation type="journal article" date="2020" name="Phytopathology">
        <title>Genome Sequence Resources of Colletotrichum truncatum, C. plurivorum, C. musicola, and C. sojae: Four Species Pathogenic to Soybean (Glycine max).</title>
        <authorList>
            <person name="Rogerio F."/>
            <person name="Boufleur T.R."/>
            <person name="Ciampi-Guillardi M."/>
            <person name="Sukno S.A."/>
            <person name="Thon M.R."/>
            <person name="Massola Junior N.S."/>
            <person name="Baroncelli R."/>
        </authorList>
    </citation>
    <scope>NUCLEOTIDE SEQUENCE</scope>
    <source>
        <strain evidence="1">LFN00145</strain>
    </source>
</reference>
<evidence type="ECO:0000313" key="2">
    <source>
        <dbReference type="Proteomes" id="UP000654918"/>
    </source>
</evidence>
<comment type="caution">
    <text evidence="1">The sequence shown here is derived from an EMBL/GenBank/DDBJ whole genome shotgun (WGS) entry which is preliminary data.</text>
</comment>
<sequence length="82" mass="9461">MGMELQSHAKELLESTTWGSLFDTHDFHNNVKILAMRSESEIMVRECERAAIRRNSSVAEACRRKYATSTDEMITGMQRPRI</sequence>
<dbReference type="EMBL" id="WIGO01000521">
    <property type="protein sequence ID" value="KAF6809811.1"/>
    <property type="molecule type" value="Genomic_DNA"/>
</dbReference>
<name>A0A8H6JBZ6_9PEZI</name>
<dbReference type="AlphaFoldDB" id="A0A8H6JBZ6"/>
<proteinExistence type="predicted"/>
<dbReference type="Proteomes" id="UP000654918">
    <property type="component" value="Unassembled WGS sequence"/>
</dbReference>
<gene>
    <name evidence="1" type="ORF">CPLU01_15435</name>
</gene>
<accession>A0A8H6JBZ6</accession>
<organism evidence="1 2">
    <name type="scientific">Colletotrichum plurivorum</name>
    <dbReference type="NCBI Taxonomy" id="2175906"/>
    <lineage>
        <taxon>Eukaryota</taxon>
        <taxon>Fungi</taxon>
        <taxon>Dikarya</taxon>
        <taxon>Ascomycota</taxon>
        <taxon>Pezizomycotina</taxon>
        <taxon>Sordariomycetes</taxon>
        <taxon>Hypocreomycetidae</taxon>
        <taxon>Glomerellales</taxon>
        <taxon>Glomerellaceae</taxon>
        <taxon>Colletotrichum</taxon>
        <taxon>Colletotrichum orchidearum species complex</taxon>
    </lineage>
</organism>